<evidence type="ECO:0000256" key="2">
    <source>
        <dbReference type="ARBA" id="ARBA00008872"/>
    </source>
</evidence>
<dbReference type="PANTHER" id="PTHR11482:SF6">
    <property type="entry name" value="ORNITHINE DECARBOXYLASE 1-RELATED"/>
    <property type="match status" value="1"/>
</dbReference>
<dbReference type="InterPro" id="IPR009006">
    <property type="entry name" value="Ala_racemase/Decarboxylase_C"/>
</dbReference>
<dbReference type="InterPro" id="IPR000183">
    <property type="entry name" value="Orn/DAP/Arg_de-COase"/>
</dbReference>
<dbReference type="Pfam" id="PF00278">
    <property type="entry name" value="Orn_DAP_Arg_deC"/>
    <property type="match status" value="1"/>
</dbReference>
<reference evidence="9" key="1">
    <citation type="submission" date="2013-03" db="EMBL/GenBank/DDBJ databases">
        <title>The Genome Sequence of Anopheles dirus WRAIR2.</title>
        <authorList>
            <consortium name="The Broad Institute Genomics Platform"/>
            <person name="Neafsey D.E."/>
            <person name="Walton C."/>
            <person name="Walker B."/>
            <person name="Young S.K."/>
            <person name="Zeng Q."/>
            <person name="Gargeya S."/>
            <person name="Fitzgerald M."/>
            <person name="Haas B."/>
            <person name="Abouelleil A."/>
            <person name="Allen A.W."/>
            <person name="Alvarado L."/>
            <person name="Arachchi H.M."/>
            <person name="Berlin A.M."/>
            <person name="Chapman S.B."/>
            <person name="Gainer-Dewar J."/>
            <person name="Goldberg J."/>
            <person name="Griggs A."/>
            <person name="Gujja S."/>
            <person name="Hansen M."/>
            <person name="Howarth C."/>
            <person name="Imamovic A."/>
            <person name="Ireland A."/>
            <person name="Larimer J."/>
            <person name="McCowan C."/>
            <person name="Murphy C."/>
            <person name="Pearson M."/>
            <person name="Poon T.W."/>
            <person name="Priest M."/>
            <person name="Roberts A."/>
            <person name="Saif S."/>
            <person name="Shea T."/>
            <person name="Sisk P."/>
            <person name="Sykes S."/>
            <person name="Wortman J."/>
            <person name="Nusbaum C."/>
            <person name="Birren B."/>
        </authorList>
    </citation>
    <scope>NUCLEOTIDE SEQUENCE [LARGE SCALE GENOMIC DNA]</scope>
    <source>
        <strain evidence="9">WRAIR2</strain>
    </source>
</reference>
<sequence length="393" mass="42422">MESSSYVSVSATELLERIVLAGASDTAINILDLDTIVDSHRRWTENYPDLLPYYLPSANNHSAVLALLAGLGVGFSCASIGEMRAVLQTGVSPDRINLAHPAKSPETILYAHQEGIRRLVCDSVQELDKVHRLHPTAQIILRVRVCVGQKFGCCADNDLAEILNYVQSTGTLAIAGVHIAIPQTSTHGVADLRQALFVAERTIAQATAAGLCGVHELFLSGTEKASPDQLQAALQALNCASNVQVIVETDRQLVQAAVTLVTSVHSKRVVRETEPSGPIREIMYFISDGRYGSFEWWSALDTHPTVYRTGGTVPPTPTYPSSLWGPSCDSADMVCERLYLPVLEIGDFLVFPGMGAYGVTLASCFNGFPIPETVVCACSEPTKTLVQGILRRV</sequence>
<evidence type="ECO:0000256" key="4">
    <source>
        <dbReference type="ARBA" id="ARBA00023239"/>
    </source>
</evidence>
<dbReference type="EnsemblMetazoa" id="ADIR002179-RA">
    <property type="protein sequence ID" value="ADIR002179-PA"/>
    <property type="gene ID" value="ADIR002179"/>
</dbReference>
<dbReference type="AlphaFoldDB" id="A0A182N3G7"/>
<protein>
    <recommendedName>
        <fullName evidence="10">Orn/DAP/Arg decarboxylase 2 N-terminal domain-containing protein</fullName>
    </recommendedName>
</protein>
<comment type="similarity">
    <text evidence="2 5">Belongs to the Orn/Lys/Arg decarboxylase class-II family.</text>
</comment>
<reference evidence="8" key="2">
    <citation type="submission" date="2020-05" db="UniProtKB">
        <authorList>
            <consortium name="EnsemblMetazoa"/>
        </authorList>
    </citation>
    <scope>IDENTIFICATION</scope>
    <source>
        <strain evidence="8">WRAIR2</strain>
    </source>
</reference>
<organism evidence="8 9">
    <name type="scientific">Anopheles dirus</name>
    <dbReference type="NCBI Taxonomy" id="7168"/>
    <lineage>
        <taxon>Eukaryota</taxon>
        <taxon>Metazoa</taxon>
        <taxon>Ecdysozoa</taxon>
        <taxon>Arthropoda</taxon>
        <taxon>Hexapoda</taxon>
        <taxon>Insecta</taxon>
        <taxon>Pterygota</taxon>
        <taxon>Neoptera</taxon>
        <taxon>Endopterygota</taxon>
        <taxon>Diptera</taxon>
        <taxon>Nematocera</taxon>
        <taxon>Culicoidea</taxon>
        <taxon>Culicidae</taxon>
        <taxon>Anophelinae</taxon>
        <taxon>Anopheles</taxon>
    </lineage>
</organism>
<keyword evidence="4" id="KW-0456">Lyase</keyword>
<comment type="cofactor">
    <cofactor evidence="1">
        <name>pyridoxal 5'-phosphate</name>
        <dbReference type="ChEBI" id="CHEBI:597326"/>
    </cofactor>
</comment>
<evidence type="ECO:0000313" key="9">
    <source>
        <dbReference type="Proteomes" id="UP000075884"/>
    </source>
</evidence>
<dbReference type="SUPFAM" id="SSF51419">
    <property type="entry name" value="PLP-binding barrel"/>
    <property type="match status" value="1"/>
</dbReference>
<dbReference type="InterPro" id="IPR022643">
    <property type="entry name" value="De-COase2_C"/>
</dbReference>
<keyword evidence="3" id="KW-0663">Pyridoxal phosphate</keyword>
<dbReference type="SUPFAM" id="SSF50621">
    <property type="entry name" value="Alanine racemase C-terminal domain-like"/>
    <property type="match status" value="1"/>
</dbReference>
<proteinExistence type="inferred from homology"/>
<dbReference type="STRING" id="7168.A0A182N3G7"/>
<dbReference type="InterPro" id="IPR029066">
    <property type="entry name" value="PLP-binding_barrel"/>
</dbReference>
<dbReference type="VEuPathDB" id="VectorBase:ADIR002179"/>
<evidence type="ECO:0008006" key="10">
    <source>
        <dbReference type="Google" id="ProtNLM"/>
    </source>
</evidence>
<feature type="domain" description="Orn/DAP/Arg decarboxylase 2 N-terminal" evidence="7">
    <location>
        <begin position="34"/>
        <end position="183"/>
    </location>
</feature>
<evidence type="ECO:0000259" key="6">
    <source>
        <dbReference type="Pfam" id="PF00278"/>
    </source>
</evidence>
<feature type="domain" description="Orn/DAP/Arg decarboxylase 2 C-terminal" evidence="6">
    <location>
        <begin position="200"/>
        <end position="355"/>
    </location>
</feature>
<evidence type="ECO:0000259" key="7">
    <source>
        <dbReference type="Pfam" id="PF02784"/>
    </source>
</evidence>
<accession>A0A182N3G7</accession>
<evidence type="ECO:0000313" key="8">
    <source>
        <dbReference type="EnsemblMetazoa" id="ADIR002179-PA"/>
    </source>
</evidence>
<dbReference type="Proteomes" id="UP000075884">
    <property type="component" value="Unassembled WGS sequence"/>
</dbReference>
<evidence type="ECO:0000256" key="1">
    <source>
        <dbReference type="ARBA" id="ARBA00001933"/>
    </source>
</evidence>
<dbReference type="GO" id="GO:0005737">
    <property type="term" value="C:cytoplasm"/>
    <property type="evidence" value="ECO:0007669"/>
    <property type="project" value="TreeGrafter"/>
</dbReference>
<dbReference type="PRINTS" id="PR01182">
    <property type="entry name" value="ORNDCRBXLASE"/>
</dbReference>
<keyword evidence="9" id="KW-1185">Reference proteome</keyword>
<dbReference type="Gene3D" id="2.40.37.10">
    <property type="entry name" value="Lyase, Ornithine Decarboxylase, Chain A, domain 1"/>
    <property type="match status" value="1"/>
</dbReference>
<dbReference type="InterPro" id="IPR002433">
    <property type="entry name" value="Orn_de-COase"/>
</dbReference>
<evidence type="ECO:0000256" key="3">
    <source>
        <dbReference type="ARBA" id="ARBA00022898"/>
    </source>
</evidence>
<dbReference type="InterPro" id="IPR022644">
    <property type="entry name" value="De-COase2_N"/>
</dbReference>
<dbReference type="Gene3D" id="3.20.20.10">
    <property type="entry name" value="Alanine racemase"/>
    <property type="match status" value="1"/>
</dbReference>
<dbReference type="GO" id="GO:0004586">
    <property type="term" value="F:ornithine decarboxylase activity"/>
    <property type="evidence" value="ECO:0007669"/>
    <property type="project" value="TreeGrafter"/>
</dbReference>
<dbReference type="PRINTS" id="PR01179">
    <property type="entry name" value="ODADCRBXLASE"/>
</dbReference>
<dbReference type="Pfam" id="PF02784">
    <property type="entry name" value="Orn_Arg_deC_N"/>
    <property type="match status" value="1"/>
</dbReference>
<name>A0A182N3G7_9DIPT</name>
<evidence type="ECO:0000256" key="5">
    <source>
        <dbReference type="RuleBase" id="RU003737"/>
    </source>
</evidence>
<dbReference type="GO" id="GO:0033387">
    <property type="term" value="P:putrescine biosynthetic process from arginine, via ornithine"/>
    <property type="evidence" value="ECO:0007669"/>
    <property type="project" value="TreeGrafter"/>
</dbReference>
<dbReference type="PANTHER" id="PTHR11482">
    <property type="entry name" value="ARGININE/DIAMINOPIMELATE/ORNITHINE DECARBOXYLASE"/>
    <property type="match status" value="1"/>
</dbReference>